<comment type="caution">
    <text evidence="5">The sequence shown here is derived from an EMBL/GenBank/DDBJ whole genome shotgun (WGS) entry which is preliminary data.</text>
</comment>
<comment type="subcellular location">
    <subcellularLocation>
        <location evidence="1">Cell envelope</location>
    </subcellularLocation>
</comment>
<dbReference type="RefSeq" id="WP_053066658.1">
    <property type="nucleotide sequence ID" value="NZ_CP011509.1"/>
</dbReference>
<accession>A0ABX9JQ52</accession>
<evidence type="ECO:0000256" key="4">
    <source>
        <dbReference type="SAM" id="MobiDB-lite"/>
    </source>
</evidence>
<dbReference type="SUPFAM" id="SSF51230">
    <property type="entry name" value="Single hybrid motif"/>
    <property type="match status" value="1"/>
</dbReference>
<gene>
    <name evidence="5" type="ORF">ATI61_115181</name>
</gene>
<evidence type="ECO:0000313" key="6">
    <source>
        <dbReference type="Proteomes" id="UP000256345"/>
    </source>
</evidence>
<dbReference type="Proteomes" id="UP000256345">
    <property type="component" value="Unassembled WGS sequence"/>
</dbReference>
<evidence type="ECO:0000256" key="1">
    <source>
        <dbReference type="ARBA" id="ARBA00004196"/>
    </source>
</evidence>
<sequence>MTMPTSRNDGPSAELPAMRLVRHSTRMARTVARLLMLALLLALIGVLVAPWQQNVTGQGRVIAYAPLERQQSIQAPIAGRITQWAVQEGSRVKEGDILVELSDNDADLMARLQDQRTAIEARISAAQSQMMAYESRVDALRSSRSSSIDAAGSRVRMVQERIRAAEQSLAAAEVARETARLNLERQKAMHADGLTATRSLELAQLDYTKASTDTESARASLNAARNELGAISSDRQRIQTDADALINDGLAKYEYAKADLAKERIELAKLQSTMARQATQQVRAPRAGTILRLVARQGAEVVKAGDTLAVLVPDTVSSAVELYVHGNDAPLISPGRHVRLQFEGWPAVQFAGWPSVAVGTFGGTVAFVDAADDGRGKFRIVVVPDKGEAWPATRFLRQGVRANGWILLDEVRLGYEMWRQFNGFPPALSSSEPGWTDKEKSGGKADDKGKDDASGEKS</sequence>
<reference evidence="5 6" key="1">
    <citation type="submission" date="2018-08" db="EMBL/GenBank/DDBJ databases">
        <title>Genomic Encyclopedia of Archaeal and Bacterial Type Strains, Phase II (KMG-II): from individual species to whole genera.</title>
        <authorList>
            <person name="Goeker M."/>
        </authorList>
    </citation>
    <scope>NUCLEOTIDE SEQUENCE [LARGE SCALE GENOMIC DNA]</scope>
    <source>
        <strain evidence="5 6">DSM 2261</strain>
    </source>
</reference>
<organism evidence="5 6">
    <name type="scientific">Archangium gephyra</name>
    <dbReference type="NCBI Taxonomy" id="48"/>
    <lineage>
        <taxon>Bacteria</taxon>
        <taxon>Pseudomonadati</taxon>
        <taxon>Myxococcota</taxon>
        <taxon>Myxococcia</taxon>
        <taxon>Myxococcales</taxon>
        <taxon>Cystobacterineae</taxon>
        <taxon>Archangiaceae</taxon>
        <taxon>Archangium</taxon>
    </lineage>
</organism>
<dbReference type="InterPro" id="IPR011053">
    <property type="entry name" value="Single_hybrid_motif"/>
</dbReference>
<protein>
    <submittedName>
        <fullName evidence="5">Multidrug resistance efflux pump</fullName>
    </submittedName>
</protein>
<keyword evidence="6" id="KW-1185">Reference proteome</keyword>
<feature type="coiled-coil region" evidence="3">
    <location>
        <begin position="109"/>
        <end position="189"/>
    </location>
</feature>
<proteinExistence type="predicted"/>
<name>A0ABX9JQ52_9BACT</name>
<dbReference type="PANTHER" id="PTHR32347">
    <property type="entry name" value="EFFLUX SYSTEM COMPONENT YKNX-RELATED"/>
    <property type="match status" value="1"/>
</dbReference>
<dbReference type="SUPFAM" id="SSF56954">
    <property type="entry name" value="Outer membrane efflux proteins (OEP)"/>
    <property type="match status" value="1"/>
</dbReference>
<evidence type="ECO:0000313" key="5">
    <source>
        <dbReference type="EMBL" id="REG24138.1"/>
    </source>
</evidence>
<dbReference type="InterPro" id="IPR050465">
    <property type="entry name" value="UPF0194_transport"/>
</dbReference>
<keyword evidence="2 3" id="KW-0175">Coiled coil</keyword>
<feature type="region of interest" description="Disordered" evidence="4">
    <location>
        <begin position="426"/>
        <end position="458"/>
    </location>
</feature>
<dbReference type="Gene3D" id="1.10.287.470">
    <property type="entry name" value="Helix hairpin bin"/>
    <property type="match status" value="1"/>
</dbReference>
<evidence type="ECO:0000256" key="3">
    <source>
        <dbReference type="SAM" id="Coils"/>
    </source>
</evidence>
<dbReference type="Gene3D" id="2.40.50.100">
    <property type="match status" value="1"/>
</dbReference>
<dbReference type="PANTHER" id="PTHR32347:SF23">
    <property type="entry name" value="BLL5650 PROTEIN"/>
    <property type="match status" value="1"/>
</dbReference>
<evidence type="ECO:0000256" key="2">
    <source>
        <dbReference type="ARBA" id="ARBA00023054"/>
    </source>
</evidence>
<feature type="compositionally biased region" description="Basic and acidic residues" evidence="4">
    <location>
        <begin position="435"/>
        <end position="458"/>
    </location>
</feature>
<dbReference type="EMBL" id="QUMU01000015">
    <property type="protein sequence ID" value="REG24138.1"/>
    <property type="molecule type" value="Genomic_DNA"/>
</dbReference>